<dbReference type="AlphaFoldDB" id="A0A0P6CJN1"/>
<organism evidence="1 2">
    <name type="scientific">Daphnia magna</name>
    <dbReference type="NCBI Taxonomy" id="35525"/>
    <lineage>
        <taxon>Eukaryota</taxon>
        <taxon>Metazoa</taxon>
        <taxon>Ecdysozoa</taxon>
        <taxon>Arthropoda</taxon>
        <taxon>Crustacea</taxon>
        <taxon>Branchiopoda</taxon>
        <taxon>Diplostraca</taxon>
        <taxon>Cladocera</taxon>
        <taxon>Anomopoda</taxon>
        <taxon>Daphniidae</taxon>
        <taxon>Daphnia</taxon>
    </lineage>
</organism>
<dbReference type="Proteomes" id="UP000076858">
    <property type="component" value="Unassembled WGS sequence"/>
</dbReference>
<accession>A0A0P6CJN1</accession>
<reference evidence="1 2" key="1">
    <citation type="submission" date="2016-03" db="EMBL/GenBank/DDBJ databases">
        <title>EvidentialGene: Evidence-directed Construction of Genes on Genomes.</title>
        <authorList>
            <person name="Gilbert D.G."/>
            <person name="Choi J.-H."/>
            <person name="Mockaitis K."/>
            <person name="Colbourne J."/>
            <person name="Pfrender M."/>
        </authorList>
    </citation>
    <scope>NUCLEOTIDE SEQUENCE [LARGE SCALE GENOMIC DNA]</scope>
    <source>
        <strain evidence="1 2">Xinb3</strain>
        <tissue evidence="1">Complete organism</tissue>
    </source>
</reference>
<name>A0A0P6CJN1_9CRUS</name>
<dbReference type="EMBL" id="LRGB01000512">
    <property type="protein sequence ID" value="KZS18753.1"/>
    <property type="molecule type" value="Genomic_DNA"/>
</dbReference>
<gene>
    <name evidence="1" type="ORF">APZ42_015334</name>
</gene>
<protein>
    <submittedName>
        <fullName evidence="1">Uncharacterized protein</fullName>
    </submittedName>
</protein>
<proteinExistence type="predicted"/>
<keyword evidence="2" id="KW-1185">Reference proteome</keyword>
<evidence type="ECO:0000313" key="1">
    <source>
        <dbReference type="EMBL" id="KZS18753.1"/>
    </source>
</evidence>
<sequence length="69" mass="8274">MFSNQHDSNFWECINKLLSQIYIHVSISTKQMEHWPVSSIEQWDKQTNSSLQILVQLDQSGQEMNRWCF</sequence>
<evidence type="ECO:0000313" key="2">
    <source>
        <dbReference type="Proteomes" id="UP000076858"/>
    </source>
</evidence>
<comment type="caution">
    <text evidence="1">The sequence shown here is derived from an EMBL/GenBank/DDBJ whole genome shotgun (WGS) entry which is preliminary data.</text>
</comment>